<evidence type="ECO:0000256" key="1">
    <source>
        <dbReference type="ARBA" id="ARBA00022737"/>
    </source>
</evidence>
<name>A0A1J3E5M4_NOCCA</name>
<dbReference type="FunFam" id="1.25.40.10:FF:000225">
    <property type="entry name" value="Protein SMG7"/>
    <property type="match status" value="1"/>
</dbReference>
<keyword evidence="1" id="KW-0677">Repeat</keyword>
<feature type="domain" description="Telomerase activating protein Est1-like N-terminal" evidence="5">
    <location>
        <begin position="65"/>
        <end position="188"/>
    </location>
</feature>
<dbReference type="GO" id="GO:0070034">
    <property type="term" value="F:telomerase RNA binding"/>
    <property type="evidence" value="ECO:0007669"/>
    <property type="project" value="TreeGrafter"/>
</dbReference>
<feature type="region of interest" description="Disordered" evidence="3">
    <location>
        <begin position="278"/>
        <end position="306"/>
    </location>
</feature>
<dbReference type="Gene3D" id="1.25.40.10">
    <property type="entry name" value="Tetratricopeptide repeat domain"/>
    <property type="match status" value="1"/>
</dbReference>
<feature type="region of interest" description="Disordered" evidence="3">
    <location>
        <begin position="893"/>
        <end position="912"/>
    </location>
</feature>
<evidence type="ECO:0000259" key="5">
    <source>
        <dbReference type="Pfam" id="PF10374"/>
    </source>
</evidence>
<dbReference type="Pfam" id="PF10373">
    <property type="entry name" value="EST1_DNA_bind"/>
    <property type="match status" value="1"/>
</dbReference>
<dbReference type="GO" id="GO:0042162">
    <property type="term" value="F:telomeric DNA binding"/>
    <property type="evidence" value="ECO:0007669"/>
    <property type="project" value="TreeGrafter"/>
</dbReference>
<feature type="domain" description="DNA/RNA-binding" evidence="4">
    <location>
        <begin position="201"/>
        <end position="529"/>
    </location>
</feature>
<keyword evidence="2" id="KW-0802">TPR repeat</keyword>
<dbReference type="SUPFAM" id="SSF48452">
    <property type="entry name" value="TPR-like"/>
    <property type="match status" value="1"/>
</dbReference>
<dbReference type="InterPro" id="IPR019458">
    <property type="entry name" value="Est1-like_N"/>
</dbReference>
<evidence type="ECO:0000259" key="4">
    <source>
        <dbReference type="Pfam" id="PF10373"/>
    </source>
</evidence>
<evidence type="ECO:0000256" key="2">
    <source>
        <dbReference type="ARBA" id="ARBA00022803"/>
    </source>
</evidence>
<gene>
    <name evidence="6" type="ORF">GA_TR20860_c0_g1_i1_g.69487</name>
</gene>
<dbReference type="AlphaFoldDB" id="A0A1J3E5M4"/>
<dbReference type="Pfam" id="PF10374">
    <property type="entry name" value="EST1"/>
    <property type="match status" value="1"/>
</dbReference>
<feature type="region of interest" description="Disordered" evidence="3">
    <location>
        <begin position="947"/>
        <end position="969"/>
    </location>
</feature>
<feature type="region of interest" description="Disordered" evidence="3">
    <location>
        <begin position="997"/>
        <end position="1016"/>
    </location>
</feature>
<dbReference type="EMBL" id="GEVI01004862">
    <property type="protein sequence ID" value="JAU27458.1"/>
    <property type="molecule type" value="Transcribed_RNA"/>
</dbReference>
<accession>A0A1J3E5M4</accession>
<evidence type="ECO:0000256" key="3">
    <source>
        <dbReference type="SAM" id="MobiDB-lite"/>
    </source>
</evidence>
<dbReference type="PANTHER" id="PTHR15696">
    <property type="entry name" value="SMG-7 SUPPRESSOR WITH MORPHOLOGICAL EFFECT ON GENITALIA PROTEIN 7"/>
    <property type="match status" value="1"/>
</dbReference>
<reference evidence="6" key="1">
    <citation type="submission" date="2016-07" db="EMBL/GenBank/DDBJ databases">
        <title>De novo transcriptome assembly of four accessions of the metal hyperaccumulator plant Noccaea caerulescens.</title>
        <authorList>
            <person name="Blande D."/>
            <person name="Halimaa P."/>
            <person name="Tervahauta A.I."/>
            <person name="Aarts M.G."/>
            <person name="Karenlampi S.O."/>
        </authorList>
    </citation>
    <scope>NUCLEOTIDE SEQUENCE</scope>
</reference>
<sequence>MDKKTACSPRERAKSILDKTVALEAKLQKAAQARNPFDPNLWQQIRENYEAIILEDHTFSEQHGVELTLWQLHYKRICEFRSHIKAVLSSSSSSVAQNAKGPSIPDRIAKLKLQFRTFLSEATGFYHDMILKIRSKYGLPLGFFSEDQESQTLADKDVKKLAEFKKGLVFCHRCLIYLGDLARYKGLYAEGDSKNREHAAASSYYLQAASLLPASGNPHHQLAIIASYSGDEFAATYRYFRSLAVEYPFPTARENLVVAFDKNRQNYAQLFAASKDSSKRLTGKGRGKGAHNSSKNANPVANPGKDKVTSASEMLKSFCIRFVHLNGILFTRTSLETFVDVLASTSSNLRELISLSLGEELSFGTDTSDSALFIVRLVTILIFSVHNSKKETEGQSYAEIVQRVEPARNSLTASFELLGHVIEQCAQLHDLSSSYFLPGVLVFVEWLACCPDIALGTYPDDKQTAVRNTFWNRCVAFFNQILSLGPMFIDDVEDETCFSSMSMYDERETENRLALWEDYELRGFLPLLPAQTILDFSRKHSFGTEGPKEKKARIKRILAAGKALTSVIKVDQNHVFFDSKKKKFLVGVKPSDDLLDSHSSPLEPDNSLQDNQAMTNLHSPVMQRDQQIYLDEEDDDEVIVFKPLVSEKTREASDKMFVPNGGFSKPDQVSTLEDIKALSGSDAAFHDNLLLQARGNACIQVPASVGSNILGHLYPPSQSQAMQQVQAQAVHPQTAQSLASARLQLMQSQVAQLQQQAVHFQQTQAQVSHVPPAQSQSASLCGSTWLPEEAASVASSLSGFPQMGNGLVTRNEMQGNHGASYYPTHSLPIHQSFNVNGIGGMQYSHSRTPEAVLPPKTDAVPSSGAISDALGVQSSIARKNPIGRAYLGPPPGFNSVPSKLQKEPTPASDMSGNNLLVDDYSWLDGYQSQSSRGTGLNSTLNYASAGKPEHMGTSNGLNGLANFPFPGKQVPTSQVQADFPYFQNPQNANFVKENHQSAQLPEQYQGHHSWSGRHFV</sequence>
<feature type="compositionally biased region" description="Polar residues" evidence="3">
    <location>
        <begin position="997"/>
        <end position="1008"/>
    </location>
</feature>
<dbReference type="PANTHER" id="PTHR15696:SF35">
    <property type="entry name" value="NONSENSE-MEDIATED MRNA DECAY FACTOR SMG7"/>
    <property type="match status" value="1"/>
</dbReference>
<dbReference type="InterPro" id="IPR045153">
    <property type="entry name" value="Est1/Ebs1-like"/>
</dbReference>
<dbReference type="GO" id="GO:0005697">
    <property type="term" value="C:telomerase holoenzyme complex"/>
    <property type="evidence" value="ECO:0007669"/>
    <property type="project" value="TreeGrafter"/>
</dbReference>
<evidence type="ECO:0000313" key="6">
    <source>
        <dbReference type="EMBL" id="JAU27458.1"/>
    </source>
</evidence>
<dbReference type="GO" id="GO:0000184">
    <property type="term" value="P:nuclear-transcribed mRNA catabolic process, nonsense-mediated decay"/>
    <property type="evidence" value="ECO:0007669"/>
    <property type="project" value="TreeGrafter"/>
</dbReference>
<protein>
    <submittedName>
        <fullName evidence="6">Protein SMG7</fullName>
    </submittedName>
</protein>
<dbReference type="InterPro" id="IPR011990">
    <property type="entry name" value="TPR-like_helical_dom_sf"/>
</dbReference>
<organism evidence="6">
    <name type="scientific">Noccaea caerulescens</name>
    <name type="common">Alpine penny-cress</name>
    <name type="synonym">Thlaspi caerulescens</name>
    <dbReference type="NCBI Taxonomy" id="107243"/>
    <lineage>
        <taxon>Eukaryota</taxon>
        <taxon>Viridiplantae</taxon>
        <taxon>Streptophyta</taxon>
        <taxon>Embryophyta</taxon>
        <taxon>Tracheophyta</taxon>
        <taxon>Spermatophyta</taxon>
        <taxon>Magnoliopsida</taxon>
        <taxon>eudicotyledons</taxon>
        <taxon>Gunneridae</taxon>
        <taxon>Pentapetalae</taxon>
        <taxon>rosids</taxon>
        <taxon>malvids</taxon>
        <taxon>Brassicales</taxon>
        <taxon>Brassicaceae</taxon>
        <taxon>Coluteocarpeae</taxon>
        <taxon>Noccaea</taxon>
    </lineage>
</organism>
<proteinExistence type="predicted"/>
<dbReference type="InterPro" id="IPR018834">
    <property type="entry name" value="DNA/RNA-bd_Est1-type"/>
</dbReference>